<organism evidence="3 4">
    <name type="scientific">Streptomyces galilaeus</name>
    <dbReference type="NCBI Taxonomy" id="33899"/>
    <lineage>
        <taxon>Bacteria</taxon>
        <taxon>Bacillati</taxon>
        <taxon>Actinomycetota</taxon>
        <taxon>Actinomycetes</taxon>
        <taxon>Kitasatosporales</taxon>
        <taxon>Streptomycetaceae</taxon>
        <taxon>Streptomyces</taxon>
    </lineage>
</organism>
<feature type="transmembrane region" description="Helical" evidence="2">
    <location>
        <begin position="73"/>
        <end position="99"/>
    </location>
</feature>
<evidence type="ECO:0000313" key="3">
    <source>
        <dbReference type="EMBL" id="MFM9652630.1"/>
    </source>
</evidence>
<keyword evidence="2" id="KW-0812">Transmembrane</keyword>
<keyword evidence="2" id="KW-0472">Membrane</keyword>
<keyword evidence="2" id="KW-1133">Transmembrane helix</keyword>
<protein>
    <recommendedName>
        <fullName evidence="5">Phage holin family protein</fullName>
    </recommendedName>
</protein>
<evidence type="ECO:0000256" key="2">
    <source>
        <dbReference type="SAM" id="Phobius"/>
    </source>
</evidence>
<feature type="region of interest" description="Disordered" evidence="1">
    <location>
        <begin position="141"/>
        <end position="164"/>
    </location>
</feature>
<gene>
    <name evidence="3" type="ORF">ACKI1S_41790</name>
</gene>
<dbReference type="RefSeq" id="WP_369276709.1">
    <property type="nucleotide sequence ID" value="NZ_JBJVMW010000032.1"/>
</dbReference>
<sequence length="164" mass="17654">MVFRPKWQRMLEWMQTSTPVDTDPTGGKTDEILEEQAIKDPEKAQSLIARENARSENDPRLPALNRKNKLRTLALAGAICLIALMILAAVAVAGAMFVVDQAARLELSCPPAGTSTLTLVGASLLGAAAWRVGQAVLRRRTARASAENPPESRTEDDQNPVGAP</sequence>
<name>A0ABW9IW03_STRGJ</name>
<reference evidence="3 4" key="1">
    <citation type="submission" date="2024-12" db="EMBL/GenBank/DDBJ databases">
        <title>Forecasting of Potato common scab and diversities of Pathogenic streptomyces spp. in china.</title>
        <authorList>
            <person name="Handique U."/>
            <person name="Wu J."/>
        </authorList>
    </citation>
    <scope>NUCLEOTIDE SEQUENCE [LARGE SCALE GENOMIC DNA]</scope>
    <source>
        <strain evidence="3 4">ZRIMU1585</strain>
    </source>
</reference>
<accession>A0ABW9IW03</accession>
<dbReference type="Proteomes" id="UP001631993">
    <property type="component" value="Unassembled WGS sequence"/>
</dbReference>
<evidence type="ECO:0008006" key="5">
    <source>
        <dbReference type="Google" id="ProtNLM"/>
    </source>
</evidence>
<evidence type="ECO:0000313" key="4">
    <source>
        <dbReference type="Proteomes" id="UP001631993"/>
    </source>
</evidence>
<dbReference type="EMBL" id="JBJVNE010000031">
    <property type="protein sequence ID" value="MFM9652630.1"/>
    <property type="molecule type" value="Genomic_DNA"/>
</dbReference>
<keyword evidence="4" id="KW-1185">Reference proteome</keyword>
<proteinExistence type="predicted"/>
<comment type="caution">
    <text evidence="3">The sequence shown here is derived from an EMBL/GenBank/DDBJ whole genome shotgun (WGS) entry which is preliminary data.</text>
</comment>
<feature type="transmembrane region" description="Helical" evidence="2">
    <location>
        <begin position="111"/>
        <end position="130"/>
    </location>
</feature>
<evidence type="ECO:0000256" key="1">
    <source>
        <dbReference type="SAM" id="MobiDB-lite"/>
    </source>
</evidence>